<protein>
    <recommendedName>
        <fullName evidence="6 7">Large ribosomal subunit protein bL9</fullName>
    </recommendedName>
</protein>
<dbReference type="Proteomes" id="UP000616114">
    <property type="component" value="Unassembled WGS sequence"/>
</dbReference>
<dbReference type="AlphaFoldDB" id="A0A8J2TZN0"/>
<name>A0A8J2TZN0_9MICO</name>
<feature type="domain" description="Ribosomal protein L9" evidence="8">
    <location>
        <begin position="16"/>
        <end position="43"/>
    </location>
</feature>
<evidence type="ECO:0000256" key="1">
    <source>
        <dbReference type="ARBA" id="ARBA00010605"/>
    </source>
</evidence>
<comment type="caution">
    <text evidence="9">The sequence shown here is derived from an EMBL/GenBank/DDBJ whole genome shotgun (WGS) entry which is preliminary data.</text>
</comment>
<dbReference type="GO" id="GO:0019843">
    <property type="term" value="F:rRNA binding"/>
    <property type="evidence" value="ECO:0007669"/>
    <property type="project" value="UniProtKB-UniRule"/>
</dbReference>
<evidence type="ECO:0000256" key="6">
    <source>
        <dbReference type="ARBA" id="ARBA00035292"/>
    </source>
</evidence>
<evidence type="ECO:0000313" key="10">
    <source>
        <dbReference type="Proteomes" id="UP000616114"/>
    </source>
</evidence>
<organism evidence="9 10">
    <name type="scientific">Sediminivirga luteola</name>
    <dbReference type="NCBI Taxonomy" id="1774748"/>
    <lineage>
        <taxon>Bacteria</taxon>
        <taxon>Bacillati</taxon>
        <taxon>Actinomycetota</taxon>
        <taxon>Actinomycetes</taxon>
        <taxon>Micrococcales</taxon>
        <taxon>Brevibacteriaceae</taxon>
        <taxon>Sediminivirga</taxon>
    </lineage>
</organism>
<proteinExistence type="inferred from homology"/>
<gene>
    <name evidence="7 9" type="primary">rplI</name>
    <name evidence="9" type="ORF">GCM10011333_24390</name>
</gene>
<dbReference type="GO" id="GO:0005840">
    <property type="term" value="C:ribosome"/>
    <property type="evidence" value="ECO:0007669"/>
    <property type="project" value="UniProtKB-KW"/>
</dbReference>
<dbReference type="InterPro" id="IPR020069">
    <property type="entry name" value="Ribosomal_bL9_C"/>
</dbReference>
<evidence type="ECO:0000259" key="8">
    <source>
        <dbReference type="PROSITE" id="PS00651"/>
    </source>
</evidence>
<comment type="similarity">
    <text evidence="1 7">Belongs to the bacterial ribosomal protein bL9 family.</text>
</comment>
<dbReference type="SUPFAM" id="SSF55658">
    <property type="entry name" value="L9 N-domain-like"/>
    <property type="match status" value="1"/>
</dbReference>
<dbReference type="Gene3D" id="3.10.430.100">
    <property type="entry name" value="Ribosomal protein L9, C-terminal domain"/>
    <property type="match status" value="1"/>
</dbReference>
<dbReference type="EMBL" id="BMFY01000010">
    <property type="protein sequence ID" value="GGA20336.1"/>
    <property type="molecule type" value="Genomic_DNA"/>
</dbReference>
<dbReference type="InterPro" id="IPR036791">
    <property type="entry name" value="Ribosomal_bL9_C_sf"/>
</dbReference>
<reference evidence="9" key="2">
    <citation type="submission" date="2020-09" db="EMBL/GenBank/DDBJ databases">
        <authorList>
            <person name="Sun Q."/>
            <person name="Zhou Y."/>
        </authorList>
    </citation>
    <scope>NUCLEOTIDE SEQUENCE</scope>
    <source>
        <strain evidence="9">CGMCC 1.12785</strain>
    </source>
</reference>
<dbReference type="InterPro" id="IPR000244">
    <property type="entry name" value="Ribosomal_bL9"/>
</dbReference>
<dbReference type="Pfam" id="PF03948">
    <property type="entry name" value="Ribosomal_L9_C"/>
    <property type="match status" value="1"/>
</dbReference>
<evidence type="ECO:0000256" key="4">
    <source>
        <dbReference type="ARBA" id="ARBA00022980"/>
    </source>
</evidence>
<evidence type="ECO:0000256" key="2">
    <source>
        <dbReference type="ARBA" id="ARBA00022730"/>
    </source>
</evidence>
<keyword evidence="10" id="KW-1185">Reference proteome</keyword>
<dbReference type="HAMAP" id="MF_00503">
    <property type="entry name" value="Ribosomal_bL9"/>
    <property type="match status" value="1"/>
</dbReference>
<keyword evidence="3 7" id="KW-0694">RNA-binding</keyword>
<dbReference type="RefSeq" id="WP_188551164.1">
    <property type="nucleotide sequence ID" value="NZ_BMFY01000010.1"/>
</dbReference>
<keyword evidence="2 7" id="KW-0699">rRNA-binding</keyword>
<keyword evidence="5 7" id="KW-0687">Ribonucleoprotein</keyword>
<dbReference type="Pfam" id="PF01281">
    <property type="entry name" value="Ribosomal_L9_N"/>
    <property type="match status" value="1"/>
</dbReference>
<dbReference type="NCBIfam" id="TIGR00158">
    <property type="entry name" value="L9"/>
    <property type="match status" value="1"/>
</dbReference>
<dbReference type="SUPFAM" id="SSF55653">
    <property type="entry name" value="Ribosomal protein L9 C-domain"/>
    <property type="match status" value="1"/>
</dbReference>
<dbReference type="FunFam" id="3.40.5.10:FF:000003">
    <property type="entry name" value="50S ribosomal protein L9"/>
    <property type="match status" value="1"/>
</dbReference>
<dbReference type="InterPro" id="IPR020070">
    <property type="entry name" value="Ribosomal_bL9_N"/>
</dbReference>
<evidence type="ECO:0000256" key="5">
    <source>
        <dbReference type="ARBA" id="ARBA00023274"/>
    </source>
</evidence>
<dbReference type="InterPro" id="IPR036935">
    <property type="entry name" value="Ribosomal_bL9_N_sf"/>
</dbReference>
<dbReference type="PROSITE" id="PS00651">
    <property type="entry name" value="RIBOSOMAL_L9"/>
    <property type="match status" value="1"/>
</dbReference>
<sequence length="152" mass="16270">MATTKIILTQEVDGLGADGDIVEVKAGYARNLLIPRGWATRWTPGAQKQIETQRKARKAREIADRDQALALKAKLEESSTSLELKAGANGRLFGAVTPALVAEALSAATGVTIDRRAVALATHVKEPGEYKATVRLHEDITAVAPFEVVGIR</sequence>
<dbReference type="Gene3D" id="3.40.5.10">
    <property type="entry name" value="Ribosomal protein L9, N-terminal domain"/>
    <property type="match status" value="1"/>
</dbReference>
<comment type="function">
    <text evidence="7">Binds to the 23S rRNA.</text>
</comment>
<accession>A0A8J2TZN0</accession>
<dbReference type="InterPro" id="IPR020594">
    <property type="entry name" value="Ribosomal_bL9_bac/chp"/>
</dbReference>
<dbReference type="InterPro" id="IPR009027">
    <property type="entry name" value="Ribosomal_bL9/RNase_H1_N"/>
</dbReference>
<evidence type="ECO:0000256" key="7">
    <source>
        <dbReference type="HAMAP-Rule" id="MF_00503"/>
    </source>
</evidence>
<dbReference type="GO" id="GO:1990904">
    <property type="term" value="C:ribonucleoprotein complex"/>
    <property type="evidence" value="ECO:0007669"/>
    <property type="project" value="UniProtKB-KW"/>
</dbReference>
<dbReference type="PANTHER" id="PTHR21368">
    <property type="entry name" value="50S RIBOSOMAL PROTEIN L9"/>
    <property type="match status" value="1"/>
</dbReference>
<reference evidence="9" key="1">
    <citation type="journal article" date="2014" name="Int. J. Syst. Evol. Microbiol.">
        <title>Complete genome sequence of Corynebacterium casei LMG S-19264T (=DSM 44701T), isolated from a smear-ripened cheese.</title>
        <authorList>
            <consortium name="US DOE Joint Genome Institute (JGI-PGF)"/>
            <person name="Walter F."/>
            <person name="Albersmeier A."/>
            <person name="Kalinowski J."/>
            <person name="Ruckert C."/>
        </authorList>
    </citation>
    <scope>NUCLEOTIDE SEQUENCE</scope>
    <source>
        <strain evidence="9">CGMCC 1.12785</strain>
    </source>
</reference>
<keyword evidence="4 7" id="KW-0689">Ribosomal protein</keyword>
<dbReference type="GO" id="GO:0006412">
    <property type="term" value="P:translation"/>
    <property type="evidence" value="ECO:0007669"/>
    <property type="project" value="UniProtKB-UniRule"/>
</dbReference>
<evidence type="ECO:0000313" key="9">
    <source>
        <dbReference type="EMBL" id="GGA20336.1"/>
    </source>
</evidence>
<dbReference type="GO" id="GO:0003735">
    <property type="term" value="F:structural constituent of ribosome"/>
    <property type="evidence" value="ECO:0007669"/>
    <property type="project" value="InterPro"/>
</dbReference>
<evidence type="ECO:0000256" key="3">
    <source>
        <dbReference type="ARBA" id="ARBA00022884"/>
    </source>
</evidence>